<dbReference type="GO" id="GO:0016034">
    <property type="term" value="F:maleylacetoacetate isomerase activity"/>
    <property type="evidence" value="ECO:0007669"/>
    <property type="project" value="UniProtKB-EC"/>
</dbReference>
<keyword evidence="6" id="KW-0963">Cytoplasm</keyword>
<dbReference type="Gene3D" id="3.40.30.10">
    <property type="entry name" value="Glutaredoxin"/>
    <property type="match status" value="1"/>
</dbReference>
<evidence type="ECO:0000256" key="1">
    <source>
        <dbReference type="ARBA" id="ARBA00001622"/>
    </source>
</evidence>
<dbReference type="OMA" id="CCQRIII"/>
<dbReference type="GO" id="GO:0004364">
    <property type="term" value="F:glutathione transferase activity"/>
    <property type="evidence" value="ECO:0007669"/>
    <property type="project" value="UniProtKB-EC"/>
</dbReference>
<reference evidence="14 15" key="1">
    <citation type="journal article" date="2015" name="Nat. Commun.">
        <title>Lucilia cuprina genome unlocks parasitic fly biology to underpin future interventions.</title>
        <authorList>
            <person name="Anstead C.A."/>
            <person name="Korhonen P.K."/>
            <person name="Young N.D."/>
            <person name="Hall R.S."/>
            <person name="Jex A.R."/>
            <person name="Murali S.C."/>
            <person name="Hughes D.S."/>
            <person name="Lee S.F."/>
            <person name="Perry T."/>
            <person name="Stroehlein A.J."/>
            <person name="Ansell B.R."/>
            <person name="Breugelmans B."/>
            <person name="Hofmann A."/>
            <person name="Qu J."/>
            <person name="Dugan S."/>
            <person name="Lee S.L."/>
            <person name="Chao H."/>
            <person name="Dinh H."/>
            <person name="Han Y."/>
            <person name="Doddapaneni H.V."/>
            <person name="Worley K.C."/>
            <person name="Muzny D.M."/>
            <person name="Ioannidis P."/>
            <person name="Waterhouse R.M."/>
            <person name="Zdobnov E.M."/>
            <person name="James P.J."/>
            <person name="Bagnall N.H."/>
            <person name="Kotze A.C."/>
            <person name="Gibbs R.A."/>
            <person name="Richards S."/>
            <person name="Batterham P."/>
            <person name="Gasser R.B."/>
        </authorList>
    </citation>
    <scope>NUCLEOTIDE SEQUENCE [LARGE SCALE GENOMIC DNA]</scope>
    <source>
        <strain evidence="14 15">LS</strain>
        <tissue evidence="14">Full body</tissue>
    </source>
</reference>
<dbReference type="Proteomes" id="UP000037069">
    <property type="component" value="Unassembled WGS sequence"/>
</dbReference>
<name>A0A0L0C6S8_LUCCU</name>
<keyword evidence="15" id="KW-1185">Reference proteome</keyword>
<dbReference type="OrthoDB" id="202840at2759"/>
<dbReference type="InterPro" id="IPR034333">
    <property type="entry name" value="GST_Zeta_N"/>
</dbReference>
<dbReference type="CDD" id="cd03042">
    <property type="entry name" value="GST_N_Zeta"/>
    <property type="match status" value="1"/>
</dbReference>
<evidence type="ECO:0000259" key="13">
    <source>
        <dbReference type="PROSITE" id="PS50405"/>
    </source>
</evidence>
<dbReference type="SUPFAM" id="SSF52833">
    <property type="entry name" value="Thioredoxin-like"/>
    <property type="match status" value="1"/>
</dbReference>
<dbReference type="InterPro" id="IPR004045">
    <property type="entry name" value="Glutathione_S-Trfase_N"/>
</dbReference>
<accession>A0A0L0C6S8</accession>
<dbReference type="PANTHER" id="PTHR42673">
    <property type="entry name" value="MALEYLACETOACETATE ISOMERASE"/>
    <property type="match status" value="1"/>
</dbReference>
<dbReference type="PROSITE" id="PS50405">
    <property type="entry name" value="GST_CTER"/>
    <property type="match status" value="1"/>
</dbReference>
<protein>
    <submittedName>
        <fullName evidence="14">Putative maleylacetoacetate isomerase 2</fullName>
    </submittedName>
</protein>
<dbReference type="AlphaFoldDB" id="A0A0L0C6S8"/>
<dbReference type="GO" id="GO:0005739">
    <property type="term" value="C:mitochondrion"/>
    <property type="evidence" value="ECO:0007669"/>
    <property type="project" value="TreeGrafter"/>
</dbReference>
<dbReference type="InterPro" id="IPR004046">
    <property type="entry name" value="GST_C"/>
</dbReference>
<dbReference type="GO" id="GO:0006749">
    <property type="term" value="P:glutathione metabolic process"/>
    <property type="evidence" value="ECO:0007669"/>
    <property type="project" value="TreeGrafter"/>
</dbReference>
<comment type="subcellular location">
    <subcellularLocation>
        <location evidence="3">Cytoplasm</location>
    </subcellularLocation>
</comment>
<evidence type="ECO:0000259" key="12">
    <source>
        <dbReference type="PROSITE" id="PS50404"/>
    </source>
</evidence>
<dbReference type="PROSITE" id="PS50404">
    <property type="entry name" value="GST_NTER"/>
    <property type="match status" value="1"/>
</dbReference>
<gene>
    <name evidence="14" type="ORF">FF38_06148</name>
</gene>
<evidence type="ECO:0000313" key="15">
    <source>
        <dbReference type="Proteomes" id="UP000037069"/>
    </source>
</evidence>
<keyword evidence="8" id="KW-0828">Tyrosine catabolism</keyword>
<dbReference type="SFLD" id="SFLDS00019">
    <property type="entry name" value="Glutathione_Transferase_(cytos"/>
    <property type="match status" value="1"/>
</dbReference>
<evidence type="ECO:0000256" key="11">
    <source>
        <dbReference type="ARBA" id="ARBA00047960"/>
    </source>
</evidence>
<evidence type="ECO:0000256" key="4">
    <source>
        <dbReference type="ARBA" id="ARBA00004671"/>
    </source>
</evidence>
<dbReference type="PANTHER" id="PTHR42673:SF4">
    <property type="entry name" value="MALEYLACETOACETATE ISOMERASE"/>
    <property type="match status" value="1"/>
</dbReference>
<dbReference type="InterPro" id="IPR040079">
    <property type="entry name" value="Glutathione_S-Trfase"/>
</dbReference>
<dbReference type="Pfam" id="PF13409">
    <property type="entry name" value="GST_N_2"/>
    <property type="match status" value="1"/>
</dbReference>
<evidence type="ECO:0000313" key="14">
    <source>
        <dbReference type="EMBL" id="KNC27941.1"/>
    </source>
</evidence>
<dbReference type="GO" id="GO:0006572">
    <property type="term" value="P:L-tyrosine catabolic process"/>
    <property type="evidence" value="ECO:0007669"/>
    <property type="project" value="UniProtKB-KW"/>
</dbReference>
<dbReference type="SFLD" id="SFLDG00358">
    <property type="entry name" value="Main_(cytGST)"/>
    <property type="match status" value="1"/>
</dbReference>
<dbReference type="Gene3D" id="1.20.1050.10">
    <property type="match status" value="1"/>
</dbReference>
<evidence type="ECO:0000256" key="5">
    <source>
        <dbReference type="ARBA" id="ARBA00010007"/>
    </source>
</evidence>
<dbReference type="InterPro" id="IPR010987">
    <property type="entry name" value="Glutathione-S-Trfase_C-like"/>
</dbReference>
<evidence type="ECO:0000256" key="2">
    <source>
        <dbReference type="ARBA" id="ARBA00001955"/>
    </source>
</evidence>
<comment type="caution">
    <text evidence="14">The sequence shown here is derived from an EMBL/GenBank/DDBJ whole genome shotgun (WGS) entry which is preliminary data.</text>
</comment>
<evidence type="ECO:0000256" key="9">
    <source>
        <dbReference type="ARBA" id="ARBA00023232"/>
    </source>
</evidence>
<keyword evidence="10 14" id="KW-0413">Isomerase</keyword>
<dbReference type="UniPathway" id="UPA00139">
    <property type="reaction ID" value="UER00340"/>
</dbReference>
<evidence type="ECO:0000256" key="8">
    <source>
        <dbReference type="ARBA" id="ARBA00022878"/>
    </source>
</evidence>
<organism evidence="14 15">
    <name type="scientific">Lucilia cuprina</name>
    <name type="common">Green bottle fly</name>
    <name type="synonym">Australian sheep blowfly</name>
    <dbReference type="NCBI Taxonomy" id="7375"/>
    <lineage>
        <taxon>Eukaryota</taxon>
        <taxon>Metazoa</taxon>
        <taxon>Ecdysozoa</taxon>
        <taxon>Arthropoda</taxon>
        <taxon>Hexapoda</taxon>
        <taxon>Insecta</taxon>
        <taxon>Pterygota</taxon>
        <taxon>Neoptera</taxon>
        <taxon>Endopterygota</taxon>
        <taxon>Diptera</taxon>
        <taxon>Brachycera</taxon>
        <taxon>Muscomorpha</taxon>
        <taxon>Oestroidea</taxon>
        <taxon>Calliphoridae</taxon>
        <taxon>Luciliinae</taxon>
        <taxon>Lucilia</taxon>
    </lineage>
</organism>
<dbReference type="GO" id="GO:0006559">
    <property type="term" value="P:L-phenylalanine catabolic process"/>
    <property type="evidence" value="ECO:0007669"/>
    <property type="project" value="UniProtKB-UniPathway"/>
</dbReference>
<evidence type="ECO:0000256" key="6">
    <source>
        <dbReference type="ARBA" id="ARBA00022490"/>
    </source>
</evidence>
<comment type="pathway">
    <text evidence="4">Amino-acid degradation; L-phenylalanine degradation; acetoacetate and fumarate from L-phenylalanine: step 5/6.</text>
</comment>
<proteinExistence type="inferred from homology"/>
<dbReference type="InterPro" id="IPR036249">
    <property type="entry name" value="Thioredoxin-like_sf"/>
</dbReference>
<dbReference type="SUPFAM" id="SSF47616">
    <property type="entry name" value="GST C-terminal domain-like"/>
    <property type="match status" value="1"/>
</dbReference>
<keyword evidence="9" id="KW-0585">Phenylalanine catabolism</keyword>
<dbReference type="InterPro" id="IPR034330">
    <property type="entry name" value="GST_Zeta_C"/>
</dbReference>
<dbReference type="InterPro" id="IPR036282">
    <property type="entry name" value="Glutathione-S-Trfase_C_sf"/>
</dbReference>
<comment type="catalytic activity">
    <reaction evidence="1">
        <text>4-maleylacetoacetate = 4-fumarylacetoacetate</text>
        <dbReference type="Rhea" id="RHEA:14817"/>
        <dbReference type="ChEBI" id="CHEBI:17105"/>
        <dbReference type="ChEBI" id="CHEBI:18034"/>
        <dbReference type="EC" id="5.2.1.2"/>
    </reaction>
</comment>
<feature type="domain" description="GST C-terminal" evidence="13">
    <location>
        <begin position="147"/>
        <end position="267"/>
    </location>
</feature>
<comment type="similarity">
    <text evidence="5">Belongs to the GST superfamily. Zeta family.</text>
</comment>
<comment type="catalytic activity">
    <reaction evidence="11">
        <text>RX + glutathione = an S-substituted glutathione + a halide anion + H(+)</text>
        <dbReference type="Rhea" id="RHEA:16437"/>
        <dbReference type="ChEBI" id="CHEBI:15378"/>
        <dbReference type="ChEBI" id="CHEBI:16042"/>
        <dbReference type="ChEBI" id="CHEBI:17792"/>
        <dbReference type="ChEBI" id="CHEBI:57925"/>
        <dbReference type="ChEBI" id="CHEBI:90779"/>
        <dbReference type="EC" id="2.5.1.18"/>
    </reaction>
</comment>
<evidence type="ECO:0000256" key="7">
    <source>
        <dbReference type="ARBA" id="ARBA00022679"/>
    </source>
</evidence>
<feature type="domain" description="GST N-terminal" evidence="12">
    <location>
        <begin position="59"/>
        <end position="142"/>
    </location>
</feature>
<dbReference type="FunFam" id="3.40.30.10:FF:000041">
    <property type="entry name" value="Maleylacetoacetate isomerase isoform 1"/>
    <property type="match status" value="1"/>
</dbReference>
<sequence>MRYMWTKLQPHLRKAVETNRSSLFFKDRSCYLVKNNTSYLNMSTNTVLSTPAAVAASDEKPILYSYWRSSCSWRVRIALNLKEIPYDIKPISLIKSGGEQHCNEYREVNPMEQVPALQIDGHTLIESLAIMHYLEETRPQRPLLPQDVHKRAKVREICEIICSGIQPLQNLIVLIHVGEEKKKEWAQHWITRGFRAVEKVLSTSAGKYCVGDEISMADCCLVPQVFNARRFHVDLRPYPIILRIDRELESNPAFRAAHPSNQPDCPPELPNK</sequence>
<dbReference type="EMBL" id="JRES01000835">
    <property type="protein sequence ID" value="KNC27941.1"/>
    <property type="molecule type" value="Genomic_DNA"/>
</dbReference>
<dbReference type="STRING" id="7375.A0A0L0C6S8"/>
<dbReference type="CDD" id="cd03191">
    <property type="entry name" value="GST_C_Zeta"/>
    <property type="match status" value="1"/>
</dbReference>
<comment type="cofactor">
    <cofactor evidence="2">
        <name>glutathione</name>
        <dbReference type="ChEBI" id="CHEBI:57925"/>
    </cofactor>
</comment>
<evidence type="ECO:0000256" key="3">
    <source>
        <dbReference type="ARBA" id="ARBA00004496"/>
    </source>
</evidence>
<dbReference type="InterPro" id="IPR005955">
    <property type="entry name" value="GST_Zeta"/>
</dbReference>
<dbReference type="Pfam" id="PF14497">
    <property type="entry name" value="GST_C_3"/>
    <property type="match status" value="1"/>
</dbReference>
<keyword evidence="7" id="KW-0808">Transferase</keyword>
<dbReference type="NCBIfam" id="TIGR01262">
    <property type="entry name" value="maiA"/>
    <property type="match status" value="1"/>
</dbReference>
<dbReference type="FunFam" id="1.20.1050.10:FF:000010">
    <property type="entry name" value="Maleylacetoacetate isomerase isoform 1"/>
    <property type="match status" value="1"/>
</dbReference>
<evidence type="ECO:0000256" key="10">
    <source>
        <dbReference type="ARBA" id="ARBA00023235"/>
    </source>
</evidence>